<evidence type="ECO:0000256" key="1">
    <source>
        <dbReference type="SAM" id="Phobius"/>
    </source>
</evidence>
<keyword evidence="1" id="KW-0812">Transmembrane</keyword>
<dbReference type="EMBL" id="QKYT01000866">
    <property type="protein sequence ID" value="RIA80992.1"/>
    <property type="molecule type" value="Genomic_DNA"/>
</dbReference>
<dbReference type="AlphaFoldDB" id="A0A397S679"/>
<name>A0A397S679_9GLOM</name>
<proteinExistence type="predicted"/>
<feature type="transmembrane region" description="Helical" evidence="1">
    <location>
        <begin position="79"/>
        <end position="97"/>
    </location>
</feature>
<dbReference type="Gene3D" id="1.20.1170.10">
    <property type="match status" value="1"/>
</dbReference>
<gene>
    <name evidence="2" type="ORF">C1645_791470</name>
</gene>
<keyword evidence="1" id="KW-1133">Transmembrane helix</keyword>
<dbReference type="Proteomes" id="UP000265703">
    <property type="component" value="Unassembled WGS sequence"/>
</dbReference>
<feature type="non-terminal residue" evidence="2">
    <location>
        <position position="1"/>
    </location>
</feature>
<keyword evidence="3" id="KW-1185">Reference proteome</keyword>
<comment type="caution">
    <text evidence="2">The sequence shown here is derived from an EMBL/GenBank/DDBJ whole genome shotgun (WGS) entry which is preliminary data.</text>
</comment>
<reference evidence="2 3" key="1">
    <citation type="submission" date="2018-06" db="EMBL/GenBank/DDBJ databases">
        <title>Comparative genomics reveals the genomic features of Rhizophagus irregularis, R. cerebriforme, R. diaphanum and Gigaspora rosea, and their symbiotic lifestyle signature.</title>
        <authorList>
            <person name="Morin E."/>
            <person name="San Clemente H."/>
            <person name="Chen E.C.H."/>
            <person name="De La Providencia I."/>
            <person name="Hainaut M."/>
            <person name="Kuo A."/>
            <person name="Kohler A."/>
            <person name="Murat C."/>
            <person name="Tang N."/>
            <person name="Roy S."/>
            <person name="Loubradou J."/>
            <person name="Henrissat B."/>
            <person name="Grigoriev I.V."/>
            <person name="Corradi N."/>
            <person name="Roux C."/>
            <person name="Martin F.M."/>
        </authorList>
    </citation>
    <scope>NUCLEOTIDE SEQUENCE [LARGE SCALE GENOMIC DNA]</scope>
    <source>
        <strain evidence="2 3">DAOM 227022</strain>
    </source>
</reference>
<accession>A0A397S679</accession>
<feature type="transmembrane region" description="Helical" evidence="1">
    <location>
        <begin position="103"/>
        <end position="123"/>
    </location>
</feature>
<organism evidence="2 3">
    <name type="scientific">Glomus cerebriforme</name>
    <dbReference type="NCBI Taxonomy" id="658196"/>
    <lineage>
        <taxon>Eukaryota</taxon>
        <taxon>Fungi</taxon>
        <taxon>Fungi incertae sedis</taxon>
        <taxon>Mucoromycota</taxon>
        <taxon>Glomeromycotina</taxon>
        <taxon>Glomeromycetes</taxon>
        <taxon>Glomerales</taxon>
        <taxon>Glomeraceae</taxon>
        <taxon>Glomus</taxon>
    </lineage>
</organism>
<dbReference type="OrthoDB" id="2382741at2759"/>
<evidence type="ECO:0000313" key="2">
    <source>
        <dbReference type="EMBL" id="RIA80992.1"/>
    </source>
</evidence>
<keyword evidence="1" id="KW-0472">Membrane</keyword>
<sequence length="234" mass="26589">DAILEDIKGNNEIKNDLMSDAILEDIKGNNGIKNELTAINKLLSDYVEAIKESPYLIDSDKIPQIVKERIEKKSCEEDFRVNGMVGIVAVIVAVLAAPEAAAVAATAGGFAWLFGTSSIMRKIEAKIKKYKIKNLENQLNLETVELIEKIKLFSNDLNSVILEIGTIETFWILQIERIDYLIKNLEKFNTGKRYKKDQIIETIEKRWKDVERECQIYAHSMRDLLNKDALLSLS</sequence>
<evidence type="ECO:0000313" key="3">
    <source>
        <dbReference type="Proteomes" id="UP000265703"/>
    </source>
</evidence>
<protein>
    <submittedName>
        <fullName evidence="2">Uncharacterized protein</fullName>
    </submittedName>
</protein>